<evidence type="ECO:0000259" key="11">
    <source>
        <dbReference type="Pfam" id="PF00082"/>
    </source>
</evidence>
<feature type="active site" description="Charge relay system" evidence="9">
    <location>
        <position position="209"/>
    </location>
</feature>
<feature type="region of interest" description="Disordered" evidence="10">
    <location>
        <begin position="168"/>
        <end position="191"/>
    </location>
</feature>
<evidence type="ECO:0000313" key="12">
    <source>
        <dbReference type="EMBL" id="GGS33598.1"/>
    </source>
</evidence>
<dbReference type="InterPro" id="IPR036852">
    <property type="entry name" value="Peptidase_S8/S53_dom_sf"/>
</dbReference>
<keyword evidence="13" id="KW-1185">Reference proteome</keyword>
<dbReference type="PRINTS" id="PR00723">
    <property type="entry name" value="SUBTILISIN"/>
</dbReference>
<feature type="active site" description="Charge relay system" evidence="9">
    <location>
        <position position="148"/>
    </location>
</feature>
<comment type="caution">
    <text evidence="12">The sequence shown here is derived from an EMBL/GenBank/DDBJ whole genome shotgun (WGS) entry which is preliminary data.</text>
</comment>
<dbReference type="PANTHER" id="PTHR43806">
    <property type="entry name" value="PEPTIDASE S8"/>
    <property type="match status" value="1"/>
</dbReference>
<evidence type="ECO:0000256" key="2">
    <source>
        <dbReference type="ARBA" id="ARBA00011073"/>
    </source>
</evidence>
<dbReference type="InterPro" id="IPR000209">
    <property type="entry name" value="Peptidase_S8/S53_dom"/>
</dbReference>
<sequence length="609" mass="62990">MGTPAAADPAPDKMDRGRAFTQNVVDGVEYDEYIVAFKPAAARQDALRAAGKRHGVELSEVRRLATGAHLVRSGRRLDAERSRGLLRALAARPDVEYVEPNTRFHATATPNDPQYGDQWHYFESTAGMRLPTAWDTADGAGVTVAVVDTGRTAHSDLDGNTVGGYDFISNSTSSRDGGGRDSNPQDEGDWVEYDGACGPDSRRSNSSWHGTHVAGTVAAVTGNGRGVAGVAPKARIVHARVLGRCGGTLADIADAIVWASGGSVSGVPANPNPAKVINMSLGGGGSCGSTYQNAINSAVGRGATVVVAAGNSNTDAAYSQPANCANVVTVAALDRGGDRAAYSNYGNVVDVSAPGGETATRTNGVLSTLNTGTTTPGSESYAFYQGTSMATPHVAGLVALMLGERSTLTPSDIESRLKAAVRPIPGSCSGGCGAGLVDAAKTIADLGGTTPDPQPGAQLLRNPGFESGAVDWSSTQNVITADATYSANSGSWKAWLNGYGRNHTDTLSQSVSIPASVTSATLSFHLGIDSEETGSVVYDTLRVQVVGSDGSVLRTLATYSNVDEATAYQRRSFSLTEFRGRTVTIKFTGTEDAYLATSFLIDDTALSTS</sequence>
<evidence type="ECO:0000256" key="10">
    <source>
        <dbReference type="SAM" id="MobiDB-lite"/>
    </source>
</evidence>
<evidence type="ECO:0000256" key="1">
    <source>
        <dbReference type="ARBA" id="ARBA00004613"/>
    </source>
</evidence>
<evidence type="ECO:0000256" key="5">
    <source>
        <dbReference type="ARBA" id="ARBA00022729"/>
    </source>
</evidence>
<dbReference type="AlphaFoldDB" id="A0A918GG15"/>
<feature type="domain" description="Peptidase S8/S53" evidence="11">
    <location>
        <begin position="139"/>
        <end position="421"/>
    </location>
</feature>
<dbReference type="InterPro" id="IPR023828">
    <property type="entry name" value="Peptidase_S8_Ser-AS"/>
</dbReference>
<keyword evidence="8" id="KW-0865">Zymogen</keyword>
<dbReference type="InterPro" id="IPR015500">
    <property type="entry name" value="Peptidase_S8_subtilisin-rel"/>
</dbReference>
<dbReference type="GO" id="GO:0005576">
    <property type="term" value="C:extracellular region"/>
    <property type="evidence" value="ECO:0007669"/>
    <property type="project" value="UniProtKB-SubCell"/>
</dbReference>
<comment type="similarity">
    <text evidence="2 9">Belongs to the peptidase S8 family.</text>
</comment>
<dbReference type="Pfam" id="PF00082">
    <property type="entry name" value="Peptidase_S8"/>
    <property type="match status" value="1"/>
</dbReference>
<feature type="active site" description="Charge relay system" evidence="9">
    <location>
        <position position="388"/>
    </location>
</feature>
<keyword evidence="4 9" id="KW-0645">Protease</keyword>
<dbReference type="InterPro" id="IPR022398">
    <property type="entry name" value="Peptidase_S8_His-AS"/>
</dbReference>
<dbReference type="Proteomes" id="UP000660680">
    <property type="component" value="Unassembled WGS sequence"/>
</dbReference>
<dbReference type="GO" id="GO:0004252">
    <property type="term" value="F:serine-type endopeptidase activity"/>
    <property type="evidence" value="ECO:0007669"/>
    <property type="project" value="UniProtKB-UniRule"/>
</dbReference>
<dbReference type="Gene3D" id="3.40.50.200">
    <property type="entry name" value="Peptidase S8/S53 domain"/>
    <property type="match status" value="1"/>
</dbReference>
<dbReference type="EMBL" id="BMRB01000002">
    <property type="protein sequence ID" value="GGS33598.1"/>
    <property type="molecule type" value="Genomic_DNA"/>
</dbReference>
<dbReference type="PROSITE" id="PS51892">
    <property type="entry name" value="SUBTILASE"/>
    <property type="match status" value="1"/>
</dbReference>
<dbReference type="CDD" id="cd07496">
    <property type="entry name" value="Peptidases_S8_13"/>
    <property type="match status" value="1"/>
</dbReference>
<evidence type="ECO:0000256" key="4">
    <source>
        <dbReference type="ARBA" id="ARBA00022670"/>
    </source>
</evidence>
<dbReference type="SUPFAM" id="SSF52743">
    <property type="entry name" value="Subtilisin-like"/>
    <property type="match status" value="1"/>
</dbReference>
<dbReference type="PANTHER" id="PTHR43806:SF11">
    <property type="entry name" value="CEREVISIN-RELATED"/>
    <property type="match status" value="1"/>
</dbReference>
<evidence type="ECO:0000256" key="7">
    <source>
        <dbReference type="ARBA" id="ARBA00022825"/>
    </source>
</evidence>
<dbReference type="PROSITE" id="PS00138">
    <property type="entry name" value="SUBTILASE_SER"/>
    <property type="match status" value="1"/>
</dbReference>
<protein>
    <recommendedName>
        <fullName evidence="11">Peptidase S8/S53 domain-containing protein</fullName>
    </recommendedName>
</protein>
<dbReference type="InterPro" id="IPR034176">
    <property type="entry name" value="Peptidases_S8_13"/>
</dbReference>
<dbReference type="InterPro" id="IPR050131">
    <property type="entry name" value="Peptidase_S8_subtilisin-like"/>
</dbReference>
<evidence type="ECO:0000256" key="6">
    <source>
        <dbReference type="ARBA" id="ARBA00022801"/>
    </source>
</evidence>
<evidence type="ECO:0000256" key="3">
    <source>
        <dbReference type="ARBA" id="ARBA00022525"/>
    </source>
</evidence>
<reference evidence="12" key="2">
    <citation type="submission" date="2020-09" db="EMBL/GenBank/DDBJ databases">
        <authorList>
            <person name="Sun Q."/>
            <person name="Ohkuma M."/>
        </authorList>
    </citation>
    <scope>NUCLEOTIDE SEQUENCE</scope>
    <source>
        <strain evidence="12">JCM 3276</strain>
    </source>
</reference>
<dbReference type="FunFam" id="3.40.50.200:FF:000022">
    <property type="entry name" value="Extracellular protease"/>
    <property type="match status" value="1"/>
</dbReference>
<dbReference type="Gene3D" id="2.60.120.260">
    <property type="entry name" value="Galactose-binding domain-like"/>
    <property type="match status" value="1"/>
</dbReference>
<name>A0A918GG15_9PSEU</name>
<keyword evidence="5" id="KW-0732">Signal</keyword>
<accession>A0A918GG15</accession>
<reference evidence="12" key="1">
    <citation type="journal article" date="2014" name="Int. J. Syst. Evol. Microbiol.">
        <title>Complete genome sequence of Corynebacterium casei LMG S-19264T (=DSM 44701T), isolated from a smear-ripened cheese.</title>
        <authorList>
            <consortium name="US DOE Joint Genome Institute (JGI-PGF)"/>
            <person name="Walter F."/>
            <person name="Albersmeier A."/>
            <person name="Kalinowski J."/>
            <person name="Ruckert C."/>
        </authorList>
    </citation>
    <scope>NUCLEOTIDE SEQUENCE</scope>
    <source>
        <strain evidence="12">JCM 3276</strain>
    </source>
</reference>
<gene>
    <name evidence="12" type="ORF">GCM10010171_29810</name>
</gene>
<evidence type="ECO:0000313" key="13">
    <source>
        <dbReference type="Proteomes" id="UP000660680"/>
    </source>
</evidence>
<evidence type="ECO:0000256" key="9">
    <source>
        <dbReference type="PROSITE-ProRule" id="PRU01240"/>
    </source>
</evidence>
<proteinExistence type="inferred from homology"/>
<dbReference type="GO" id="GO:0006508">
    <property type="term" value="P:proteolysis"/>
    <property type="evidence" value="ECO:0007669"/>
    <property type="project" value="UniProtKB-KW"/>
</dbReference>
<organism evidence="12 13">
    <name type="scientific">Actinokineospora fastidiosa</name>
    <dbReference type="NCBI Taxonomy" id="1816"/>
    <lineage>
        <taxon>Bacteria</taxon>
        <taxon>Bacillati</taxon>
        <taxon>Actinomycetota</taxon>
        <taxon>Actinomycetes</taxon>
        <taxon>Pseudonocardiales</taxon>
        <taxon>Pseudonocardiaceae</taxon>
        <taxon>Actinokineospora</taxon>
    </lineage>
</organism>
<keyword evidence="7 9" id="KW-0720">Serine protease</keyword>
<evidence type="ECO:0000256" key="8">
    <source>
        <dbReference type="ARBA" id="ARBA00023145"/>
    </source>
</evidence>
<keyword evidence="3" id="KW-0964">Secreted</keyword>
<comment type="subcellular location">
    <subcellularLocation>
        <location evidence="1">Secreted</location>
    </subcellularLocation>
</comment>
<dbReference type="PROSITE" id="PS00137">
    <property type="entry name" value="SUBTILASE_HIS"/>
    <property type="match status" value="1"/>
</dbReference>
<keyword evidence="6 9" id="KW-0378">Hydrolase</keyword>